<protein>
    <submittedName>
        <fullName evidence="6">AcrR family transcriptional regulator</fullName>
    </submittedName>
</protein>
<dbReference type="InterPro" id="IPR001647">
    <property type="entry name" value="HTH_TetR"/>
</dbReference>
<dbReference type="PANTHER" id="PTHR30055:SF238">
    <property type="entry name" value="MYCOFACTOCIN BIOSYNTHESIS TRANSCRIPTIONAL REGULATOR MFTR-RELATED"/>
    <property type="match status" value="1"/>
</dbReference>
<accession>A0A7W8EH51</accession>
<gene>
    <name evidence="6" type="ORF">HNR40_004592</name>
</gene>
<evidence type="ECO:0000256" key="2">
    <source>
        <dbReference type="ARBA" id="ARBA00023125"/>
    </source>
</evidence>
<dbReference type="InterPro" id="IPR050109">
    <property type="entry name" value="HTH-type_TetR-like_transc_reg"/>
</dbReference>
<evidence type="ECO:0000256" key="3">
    <source>
        <dbReference type="ARBA" id="ARBA00023163"/>
    </source>
</evidence>
<comment type="caution">
    <text evidence="6">The sequence shown here is derived from an EMBL/GenBank/DDBJ whole genome shotgun (WGS) entry which is preliminary data.</text>
</comment>
<keyword evidence="1" id="KW-0805">Transcription regulation</keyword>
<evidence type="ECO:0000313" key="6">
    <source>
        <dbReference type="EMBL" id="MBB5079106.1"/>
    </source>
</evidence>
<dbReference type="SUPFAM" id="SSF46689">
    <property type="entry name" value="Homeodomain-like"/>
    <property type="match status" value="1"/>
</dbReference>
<dbReference type="Pfam" id="PF00440">
    <property type="entry name" value="TetR_N"/>
    <property type="match status" value="1"/>
</dbReference>
<evidence type="ECO:0000259" key="5">
    <source>
        <dbReference type="PROSITE" id="PS50977"/>
    </source>
</evidence>
<keyword evidence="7" id="KW-1185">Reference proteome</keyword>
<feature type="domain" description="HTH tetR-type" evidence="5">
    <location>
        <begin position="10"/>
        <end position="70"/>
    </location>
</feature>
<dbReference type="PRINTS" id="PR00455">
    <property type="entry name" value="HTHTETR"/>
</dbReference>
<dbReference type="Gene3D" id="1.10.357.10">
    <property type="entry name" value="Tetracycline Repressor, domain 2"/>
    <property type="match status" value="1"/>
</dbReference>
<dbReference type="AlphaFoldDB" id="A0A7W8EH51"/>
<organism evidence="6 7">
    <name type="scientific">Nonomuraea endophytica</name>
    <dbReference type="NCBI Taxonomy" id="714136"/>
    <lineage>
        <taxon>Bacteria</taxon>
        <taxon>Bacillati</taxon>
        <taxon>Actinomycetota</taxon>
        <taxon>Actinomycetes</taxon>
        <taxon>Streptosporangiales</taxon>
        <taxon>Streptosporangiaceae</taxon>
        <taxon>Nonomuraea</taxon>
    </lineage>
</organism>
<dbReference type="PANTHER" id="PTHR30055">
    <property type="entry name" value="HTH-TYPE TRANSCRIPTIONAL REGULATOR RUTR"/>
    <property type="match status" value="1"/>
</dbReference>
<evidence type="ECO:0000256" key="1">
    <source>
        <dbReference type="ARBA" id="ARBA00023015"/>
    </source>
</evidence>
<name>A0A7W8EH51_9ACTN</name>
<dbReference type="GO" id="GO:0000976">
    <property type="term" value="F:transcription cis-regulatory region binding"/>
    <property type="evidence" value="ECO:0007669"/>
    <property type="project" value="TreeGrafter"/>
</dbReference>
<dbReference type="InterPro" id="IPR009057">
    <property type="entry name" value="Homeodomain-like_sf"/>
</dbReference>
<keyword evidence="3" id="KW-0804">Transcription</keyword>
<dbReference type="EMBL" id="JACHIN010000006">
    <property type="protein sequence ID" value="MBB5079106.1"/>
    <property type="molecule type" value="Genomic_DNA"/>
</dbReference>
<sequence length="193" mass="20407">MASLRERKKRQTRQALMDAAAQLFDKQGYETTTVDQIAAAAGVSTRTFFTYFRHKADVLYANSADCLEAGVTALGTRRPGEPPTDLLARAFDAMLAESWEMGLIAGLVGDAVKLPIYSAQSAIDRSNNRMARLATALAAACELDRVTAYAMVGAALGAVSASAAAAMSEGGSDDETMIETARACRRALVGFAD</sequence>
<proteinExistence type="predicted"/>
<evidence type="ECO:0000313" key="7">
    <source>
        <dbReference type="Proteomes" id="UP000568380"/>
    </source>
</evidence>
<dbReference type="GO" id="GO:0003700">
    <property type="term" value="F:DNA-binding transcription factor activity"/>
    <property type="evidence" value="ECO:0007669"/>
    <property type="project" value="TreeGrafter"/>
</dbReference>
<dbReference type="Proteomes" id="UP000568380">
    <property type="component" value="Unassembled WGS sequence"/>
</dbReference>
<dbReference type="RefSeq" id="WP_184964486.1">
    <property type="nucleotide sequence ID" value="NZ_JACHIN010000006.1"/>
</dbReference>
<dbReference type="PROSITE" id="PS50977">
    <property type="entry name" value="HTH_TETR_2"/>
    <property type="match status" value="1"/>
</dbReference>
<feature type="DNA-binding region" description="H-T-H motif" evidence="4">
    <location>
        <begin position="33"/>
        <end position="52"/>
    </location>
</feature>
<evidence type="ECO:0000256" key="4">
    <source>
        <dbReference type="PROSITE-ProRule" id="PRU00335"/>
    </source>
</evidence>
<keyword evidence="2 4" id="KW-0238">DNA-binding</keyword>
<reference evidence="6 7" key="1">
    <citation type="submission" date="2020-08" db="EMBL/GenBank/DDBJ databases">
        <title>Genomic Encyclopedia of Type Strains, Phase IV (KMG-IV): sequencing the most valuable type-strain genomes for metagenomic binning, comparative biology and taxonomic classification.</title>
        <authorList>
            <person name="Goeker M."/>
        </authorList>
    </citation>
    <scope>NUCLEOTIDE SEQUENCE [LARGE SCALE GENOMIC DNA]</scope>
    <source>
        <strain evidence="6 7">DSM 45385</strain>
    </source>
</reference>